<dbReference type="InterPro" id="IPR043138">
    <property type="entry name" value="GGT_lsub"/>
</dbReference>
<dbReference type="Gene3D" id="1.10.246.130">
    <property type="match status" value="1"/>
</dbReference>
<proteinExistence type="inferred from homology"/>
<evidence type="ECO:0000256" key="6">
    <source>
        <dbReference type="RuleBase" id="RU368036"/>
    </source>
</evidence>
<keyword evidence="6" id="KW-0317">Glutathione biosynthesis</keyword>
<comment type="catalytic activity">
    <reaction evidence="3 6">
        <text>an N-terminal (5-L-glutamyl)-[peptide] + an alpha-amino acid = 5-L-glutamyl amino acid + an N-terminal L-alpha-aminoacyl-[peptide]</text>
        <dbReference type="Rhea" id="RHEA:23904"/>
        <dbReference type="Rhea" id="RHEA-COMP:9780"/>
        <dbReference type="Rhea" id="RHEA-COMP:9795"/>
        <dbReference type="ChEBI" id="CHEBI:77644"/>
        <dbReference type="ChEBI" id="CHEBI:78597"/>
        <dbReference type="ChEBI" id="CHEBI:78599"/>
        <dbReference type="ChEBI" id="CHEBI:78608"/>
        <dbReference type="EC" id="2.3.2.2"/>
    </reaction>
</comment>
<comment type="catalytic activity">
    <reaction evidence="1 6">
        <text>an S-substituted glutathione + H2O = an S-substituted L-cysteinylglycine + L-glutamate</text>
        <dbReference type="Rhea" id="RHEA:59468"/>
        <dbReference type="ChEBI" id="CHEBI:15377"/>
        <dbReference type="ChEBI" id="CHEBI:29985"/>
        <dbReference type="ChEBI" id="CHEBI:90779"/>
        <dbReference type="ChEBI" id="CHEBI:143103"/>
        <dbReference type="EC" id="3.4.19.13"/>
    </reaction>
</comment>
<keyword evidence="6" id="KW-0865">Zymogen</keyword>
<dbReference type="GO" id="GO:0103068">
    <property type="term" value="F:leukotriene C4 gamma-glutamyl transferase activity"/>
    <property type="evidence" value="ECO:0007669"/>
    <property type="project" value="UniProtKB-EC"/>
</dbReference>
<accession>A0A212L363</accession>
<comment type="subunit">
    <text evidence="6">This enzyme consists of two polypeptide chains, which are synthesized in precursor form from a single polypeptide.</text>
</comment>
<dbReference type="InterPro" id="IPR043137">
    <property type="entry name" value="GGT_ssub_C"/>
</dbReference>
<evidence type="ECO:0000256" key="5">
    <source>
        <dbReference type="PIRSR" id="PIRSR600101-2"/>
    </source>
</evidence>
<dbReference type="NCBIfam" id="TIGR00066">
    <property type="entry name" value="g_glut_trans"/>
    <property type="match status" value="1"/>
</dbReference>
<dbReference type="RefSeq" id="WP_179980003.1">
    <property type="nucleotide sequence ID" value="NZ_LT608333.1"/>
</dbReference>
<keyword evidence="6 7" id="KW-0012">Acyltransferase</keyword>
<evidence type="ECO:0000256" key="1">
    <source>
        <dbReference type="ARBA" id="ARBA00001049"/>
    </source>
</evidence>
<dbReference type="GO" id="GO:0036374">
    <property type="term" value="F:glutathione hydrolase activity"/>
    <property type="evidence" value="ECO:0007669"/>
    <property type="project" value="UniProtKB-UniRule"/>
</dbReference>
<organism evidence="7">
    <name type="scientific">uncultured Desulfovibrio sp</name>
    <dbReference type="NCBI Taxonomy" id="167968"/>
    <lineage>
        <taxon>Bacteria</taxon>
        <taxon>Pseudomonadati</taxon>
        <taxon>Thermodesulfobacteriota</taxon>
        <taxon>Desulfovibrionia</taxon>
        <taxon>Desulfovibrionales</taxon>
        <taxon>Desulfovibrionaceae</taxon>
        <taxon>Desulfovibrio</taxon>
        <taxon>environmental samples</taxon>
    </lineage>
</organism>
<feature type="active site" description="Nucleophile" evidence="4">
    <location>
        <position position="366"/>
    </location>
</feature>
<dbReference type="GO" id="GO:0006750">
    <property type="term" value="P:glutathione biosynthetic process"/>
    <property type="evidence" value="ECO:0007669"/>
    <property type="project" value="UniProtKB-KW"/>
</dbReference>
<comment type="similarity">
    <text evidence="6">Belongs to the gamma-glutamyltransferase family.</text>
</comment>
<evidence type="ECO:0000256" key="2">
    <source>
        <dbReference type="ARBA" id="ARBA00001089"/>
    </source>
</evidence>
<dbReference type="InterPro" id="IPR029055">
    <property type="entry name" value="Ntn_hydrolases_N"/>
</dbReference>
<dbReference type="InterPro" id="IPR052896">
    <property type="entry name" value="GGT-like_enzyme"/>
</dbReference>
<reference evidence="7" key="1">
    <citation type="submission" date="2016-08" db="EMBL/GenBank/DDBJ databases">
        <authorList>
            <person name="Seilhamer J.J."/>
        </authorList>
    </citation>
    <scope>NUCLEOTIDE SEQUENCE</scope>
    <source>
        <strain evidence="7">86-1</strain>
    </source>
</reference>
<dbReference type="EC" id="2.3.2.2" evidence="6"/>
<name>A0A212L363_9BACT</name>
<gene>
    <name evidence="7" type="primary">ywrD</name>
    <name evidence="7" type="ORF">KL86DES1_20332</name>
</gene>
<evidence type="ECO:0000256" key="3">
    <source>
        <dbReference type="ARBA" id="ARBA00047417"/>
    </source>
</evidence>
<evidence type="ECO:0000256" key="4">
    <source>
        <dbReference type="PIRSR" id="PIRSR600101-1"/>
    </source>
</evidence>
<sequence>MPSSHRYSFTSSTASNPLSLRGMVTSPHYLASQAGRDILRKGGTAVDAAIAAAAVLSVVYPHMCGLGGDNFWLIYDAATQNLRALNGSGRAAQAATPALYAERGHTAVPTRGPLAALTVPGAVSGWGAAFDHSKKIMASPLNWAELLAPAQEHASHGFAVSHSLGNGLALVSSGKPNYSLHQSEDFRSLYFTPEGHPPGFGAVMRQPQLAETLARLAANGPQEFYEGHTARAIISALHRQGGLLTHKDLVSHTADWTEPLRVDYRGYTACTPPPNCQGLATLEILNILNQMDVDILGEGTADYYHVMAEATREAFIDRQHYLTDPDFAHIPTQRLLSPEHGQQQAARIHMDKRADALPPLPPGGDTIWLGAVDAAGNAVSLIQSIYHEFGSGVVADNAGFVLQNRGCAFALDPKHVNCLLPGKRTLHTLTPAMLLRDGQPHLVYGSMGGDGQPQTIAAMTTRIVDFGMSPQDAINAPRWLLGRSWGEESNDLKLEGRIPESVAQELTRRGHVVRRMDDFAELMGHAGAILRRPNGVWQGAADPRGDGQAAAL</sequence>
<dbReference type="InterPro" id="IPR000101">
    <property type="entry name" value="GGT_peptidase"/>
</dbReference>
<dbReference type="PANTHER" id="PTHR43881">
    <property type="entry name" value="GAMMA-GLUTAMYLTRANSPEPTIDASE (AFU_ORTHOLOGUE AFUA_4G13580)"/>
    <property type="match status" value="1"/>
</dbReference>
<dbReference type="PRINTS" id="PR01210">
    <property type="entry name" value="GGTRANSPTASE"/>
</dbReference>
<dbReference type="EC" id="3.4.19.13" evidence="6"/>
<dbReference type="EMBL" id="FMJC01000002">
    <property type="protein sequence ID" value="SCM71994.1"/>
    <property type="molecule type" value="Genomic_DNA"/>
</dbReference>
<comment type="PTM">
    <text evidence="6">Cleaved by autocatalysis into a large and a small subunit.</text>
</comment>
<dbReference type="GO" id="GO:0006751">
    <property type="term" value="P:glutathione catabolic process"/>
    <property type="evidence" value="ECO:0007669"/>
    <property type="project" value="UniProtKB-UniRule"/>
</dbReference>
<feature type="binding site" evidence="5">
    <location>
        <position position="449"/>
    </location>
    <ligand>
        <name>L-glutamate</name>
        <dbReference type="ChEBI" id="CHEBI:29985"/>
    </ligand>
</feature>
<dbReference type="UniPathway" id="UPA00204"/>
<keyword evidence="6 7" id="KW-0808">Transferase</keyword>
<dbReference type="SUPFAM" id="SSF56235">
    <property type="entry name" value="N-terminal nucleophile aminohydrolases (Ntn hydrolases)"/>
    <property type="match status" value="1"/>
</dbReference>
<dbReference type="Pfam" id="PF01019">
    <property type="entry name" value="G_glu_transpept"/>
    <property type="match status" value="1"/>
</dbReference>
<comment type="catalytic activity">
    <reaction evidence="2 6">
        <text>glutathione + H2O = L-cysteinylglycine + L-glutamate</text>
        <dbReference type="Rhea" id="RHEA:28807"/>
        <dbReference type="ChEBI" id="CHEBI:15377"/>
        <dbReference type="ChEBI" id="CHEBI:29985"/>
        <dbReference type="ChEBI" id="CHEBI:57925"/>
        <dbReference type="ChEBI" id="CHEBI:61694"/>
        <dbReference type="EC" id="3.4.19.13"/>
    </reaction>
</comment>
<comment type="pathway">
    <text evidence="6">Sulfur metabolism; glutathione metabolism.</text>
</comment>
<dbReference type="Gene3D" id="3.60.20.40">
    <property type="match status" value="1"/>
</dbReference>
<dbReference type="PANTHER" id="PTHR43881:SF5">
    <property type="entry name" value="GAMMA-GLUTAMYLTRANSPEPTIDASE"/>
    <property type="match status" value="1"/>
</dbReference>
<protein>
    <recommendedName>
        <fullName evidence="6">Glutathione hydrolase proenzyme</fullName>
        <ecNumber evidence="6">2.3.2.2</ecNumber>
        <ecNumber evidence="6">3.4.19.13</ecNumber>
    </recommendedName>
    <component>
        <recommendedName>
            <fullName evidence="6">Glutathione hydrolase large chain</fullName>
        </recommendedName>
    </component>
    <component>
        <recommendedName>
            <fullName evidence="6">Glutathione hydrolase small chain</fullName>
        </recommendedName>
    </component>
</protein>
<evidence type="ECO:0000313" key="7">
    <source>
        <dbReference type="EMBL" id="SCM71994.1"/>
    </source>
</evidence>
<keyword evidence="6 7" id="KW-0378">Hydrolase</keyword>
<dbReference type="AlphaFoldDB" id="A0A212L363"/>